<dbReference type="RefSeq" id="WP_252741682.1">
    <property type="nucleotide sequence ID" value="NZ_JAMXIB010000008.1"/>
</dbReference>
<name>A0ABT1B029_9FLAO</name>
<dbReference type="Proteomes" id="UP001206312">
    <property type="component" value="Unassembled WGS sequence"/>
</dbReference>
<dbReference type="Gene3D" id="3.30.420.10">
    <property type="entry name" value="Ribonuclease H-like superfamily/Ribonuclease H"/>
    <property type="match status" value="1"/>
</dbReference>
<evidence type="ECO:0008006" key="4">
    <source>
        <dbReference type="Google" id="ProtNLM"/>
    </source>
</evidence>
<dbReference type="InterPro" id="IPR012337">
    <property type="entry name" value="RNaseH-like_sf"/>
</dbReference>
<dbReference type="EMBL" id="JAMXIB010000008">
    <property type="protein sequence ID" value="MCO5725309.1"/>
    <property type="molecule type" value="Genomic_DNA"/>
</dbReference>
<evidence type="ECO:0000313" key="3">
    <source>
        <dbReference type="Proteomes" id="UP001206312"/>
    </source>
</evidence>
<evidence type="ECO:0000313" key="2">
    <source>
        <dbReference type="EMBL" id="MCO5725309.1"/>
    </source>
</evidence>
<protein>
    <recommendedName>
        <fullName evidence="4">Integrase catalytic domain-containing protein</fullName>
    </recommendedName>
</protein>
<organism evidence="2 3">
    <name type="scientific">Robiginitalea marina</name>
    <dbReference type="NCBI Taxonomy" id="2954105"/>
    <lineage>
        <taxon>Bacteria</taxon>
        <taxon>Pseudomonadati</taxon>
        <taxon>Bacteroidota</taxon>
        <taxon>Flavobacteriia</taxon>
        <taxon>Flavobacteriales</taxon>
        <taxon>Flavobacteriaceae</taxon>
        <taxon>Robiginitalea</taxon>
    </lineage>
</organism>
<reference evidence="2 3" key="1">
    <citation type="submission" date="2022-06" db="EMBL/GenBank/DDBJ databases">
        <authorList>
            <person name="Xuan X."/>
        </authorList>
    </citation>
    <scope>NUCLEOTIDE SEQUENCE [LARGE SCALE GENOMIC DNA]</scope>
    <source>
        <strain evidence="2 3">2V75</strain>
    </source>
</reference>
<feature type="region of interest" description="Disordered" evidence="1">
    <location>
        <begin position="62"/>
        <end position="101"/>
    </location>
</feature>
<dbReference type="SUPFAM" id="SSF53098">
    <property type="entry name" value="Ribonuclease H-like"/>
    <property type="match status" value="1"/>
</dbReference>
<comment type="caution">
    <text evidence="2">The sequence shown here is derived from an EMBL/GenBank/DDBJ whole genome shotgun (WGS) entry which is preliminary data.</text>
</comment>
<accession>A0ABT1B029</accession>
<proteinExistence type="predicted"/>
<dbReference type="InterPro" id="IPR036397">
    <property type="entry name" value="RNaseH_sf"/>
</dbReference>
<keyword evidence="3" id="KW-1185">Reference proteome</keyword>
<sequence>MEAIEACDPQAIHAENGPEFLSRVFLNYCHPEDLRIKYIPHVKPGQNNDIERFTGPVMRISPGRICAGESKKPTRRRKVRRSGEQVPSSKILSQERYRGIS</sequence>
<evidence type="ECO:0000256" key="1">
    <source>
        <dbReference type="SAM" id="MobiDB-lite"/>
    </source>
</evidence>
<gene>
    <name evidence="2" type="ORF">NG653_10610</name>
</gene>